<dbReference type="GO" id="GO:0003677">
    <property type="term" value="F:DNA binding"/>
    <property type="evidence" value="ECO:0007669"/>
    <property type="project" value="UniProtKB-KW"/>
</dbReference>
<reference evidence="9 10" key="1">
    <citation type="submission" date="2016-07" db="EMBL/GenBank/DDBJ databases">
        <title>Genome and transcriptome analysis of iron-reducing fermentative bacteria Anoxybacter fermentans.</title>
        <authorList>
            <person name="Zeng X."/>
            <person name="Shao Z."/>
        </authorList>
    </citation>
    <scope>NUCLEOTIDE SEQUENCE [LARGE SCALE GENOMIC DNA]</scope>
    <source>
        <strain evidence="9 10">DY22613</strain>
    </source>
</reference>
<dbReference type="GO" id="GO:0005524">
    <property type="term" value="F:ATP binding"/>
    <property type="evidence" value="ECO:0007669"/>
    <property type="project" value="UniProtKB-KW"/>
</dbReference>
<evidence type="ECO:0000313" key="10">
    <source>
        <dbReference type="Proteomes" id="UP000267250"/>
    </source>
</evidence>
<dbReference type="KEGG" id="aft:BBF96_08000"/>
<dbReference type="OrthoDB" id="306181at2"/>
<dbReference type="Proteomes" id="UP000267250">
    <property type="component" value="Chromosome"/>
</dbReference>
<organism evidence="9 10">
    <name type="scientific">Anoxybacter fermentans</name>
    <dbReference type="NCBI Taxonomy" id="1323375"/>
    <lineage>
        <taxon>Bacteria</taxon>
        <taxon>Bacillati</taxon>
        <taxon>Bacillota</taxon>
        <taxon>Clostridia</taxon>
        <taxon>Halanaerobiales</taxon>
        <taxon>Anoxybacter</taxon>
    </lineage>
</organism>
<evidence type="ECO:0000256" key="6">
    <source>
        <dbReference type="ARBA" id="ARBA00023125"/>
    </source>
</evidence>
<evidence type="ECO:0000256" key="5">
    <source>
        <dbReference type="ARBA" id="ARBA00022840"/>
    </source>
</evidence>
<dbReference type="GO" id="GO:0006281">
    <property type="term" value="P:DNA repair"/>
    <property type="evidence" value="ECO:0007669"/>
    <property type="project" value="UniProtKB-KW"/>
</dbReference>
<keyword evidence="10" id="KW-1185">Reference proteome</keyword>
<keyword evidence="6" id="KW-0238">DNA-binding</keyword>
<evidence type="ECO:0000256" key="7">
    <source>
        <dbReference type="ARBA" id="ARBA00023204"/>
    </source>
</evidence>
<keyword evidence="3" id="KW-0378">Hydrolase</keyword>
<evidence type="ECO:0000256" key="1">
    <source>
        <dbReference type="ARBA" id="ARBA00022741"/>
    </source>
</evidence>
<proteinExistence type="predicted"/>
<evidence type="ECO:0000259" key="8">
    <source>
        <dbReference type="Pfam" id="PF12705"/>
    </source>
</evidence>
<gene>
    <name evidence="9" type="ORF">BBF96_08000</name>
</gene>
<keyword evidence="1" id="KW-0547">Nucleotide-binding</keyword>
<dbReference type="EMBL" id="CP016379">
    <property type="protein sequence ID" value="AZR73329.1"/>
    <property type="molecule type" value="Genomic_DNA"/>
</dbReference>
<feature type="domain" description="PD-(D/E)XK endonuclease-like" evidence="8">
    <location>
        <begin position="11"/>
        <end position="241"/>
    </location>
</feature>
<sequence>MLAKNLDDLYFSQSALISYQTCPLKFRRRYLDGLFWPADWGGDKNQKEVIEQGRLFHLLAQRYYFLGEVPQSKELLSQQLAFWFEELKKFRPYHDNGKFLPEHEIRMNDNGIKLVAKYDLLYITSDGRVVIYDWKTNNSRPLTNYYRNHLQTITYRYVLAKAGRVYSPTGIFRPEDISVIYWNPRYPNYVEPIGYSQKQFVKDELFLIKLISEIKSLDYDQFIATGDQKRCIYCEYRPICHGKRAIHVEIEEEDMDFDLDWESIEEIQFS</sequence>
<evidence type="ECO:0000256" key="3">
    <source>
        <dbReference type="ARBA" id="ARBA00022801"/>
    </source>
</evidence>
<evidence type="ECO:0000313" key="9">
    <source>
        <dbReference type="EMBL" id="AZR73329.1"/>
    </source>
</evidence>
<accession>A0A3S9SYE5</accession>
<dbReference type="AlphaFoldDB" id="A0A3S9SYE5"/>
<dbReference type="InterPro" id="IPR038726">
    <property type="entry name" value="PDDEXK_AddAB-type"/>
</dbReference>
<dbReference type="GO" id="GO:0016787">
    <property type="term" value="F:hydrolase activity"/>
    <property type="evidence" value="ECO:0007669"/>
    <property type="project" value="UniProtKB-KW"/>
</dbReference>
<dbReference type="Pfam" id="PF12705">
    <property type="entry name" value="PDDEXK_1"/>
    <property type="match status" value="1"/>
</dbReference>
<keyword evidence="5" id="KW-0067">ATP-binding</keyword>
<evidence type="ECO:0000256" key="4">
    <source>
        <dbReference type="ARBA" id="ARBA00022806"/>
    </source>
</evidence>
<dbReference type="RefSeq" id="WP_127016663.1">
    <property type="nucleotide sequence ID" value="NZ_CP016379.1"/>
</dbReference>
<evidence type="ECO:0000256" key="2">
    <source>
        <dbReference type="ARBA" id="ARBA00022763"/>
    </source>
</evidence>
<keyword evidence="7" id="KW-0234">DNA repair</keyword>
<dbReference type="GO" id="GO:0004386">
    <property type="term" value="F:helicase activity"/>
    <property type="evidence" value="ECO:0007669"/>
    <property type="project" value="UniProtKB-KW"/>
</dbReference>
<dbReference type="Gene3D" id="3.90.320.10">
    <property type="match status" value="1"/>
</dbReference>
<name>A0A3S9SYE5_9FIRM</name>
<keyword evidence="2" id="KW-0227">DNA damage</keyword>
<dbReference type="InterPro" id="IPR011604">
    <property type="entry name" value="PDDEXK-like_dom_sf"/>
</dbReference>
<keyword evidence="4" id="KW-0347">Helicase</keyword>
<protein>
    <recommendedName>
        <fullName evidence="8">PD-(D/E)XK endonuclease-like domain-containing protein</fullName>
    </recommendedName>
</protein>